<organism evidence="1 2">
    <name type="scientific">Violaceomyces palustris</name>
    <dbReference type="NCBI Taxonomy" id="1673888"/>
    <lineage>
        <taxon>Eukaryota</taxon>
        <taxon>Fungi</taxon>
        <taxon>Dikarya</taxon>
        <taxon>Basidiomycota</taxon>
        <taxon>Ustilaginomycotina</taxon>
        <taxon>Ustilaginomycetes</taxon>
        <taxon>Violaceomycetales</taxon>
        <taxon>Violaceomycetaceae</taxon>
        <taxon>Violaceomyces</taxon>
    </lineage>
</organism>
<reference evidence="1 2" key="1">
    <citation type="journal article" date="2018" name="Mol. Biol. Evol.">
        <title>Broad Genomic Sampling Reveals a Smut Pathogenic Ancestry of the Fungal Clade Ustilaginomycotina.</title>
        <authorList>
            <person name="Kijpornyongpan T."/>
            <person name="Mondo S.J."/>
            <person name="Barry K."/>
            <person name="Sandor L."/>
            <person name="Lee J."/>
            <person name="Lipzen A."/>
            <person name="Pangilinan J."/>
            <person name="LaButti K."/>
            <person name="Hainaut M."/>
            <person name="Henrissat B."/>
            <person name="Grigoriev I.V."/>
            <person name="Spatafora J.W."/>
            <person name="Aime M.C."/>
        </authorList>
    </citation>
    <scope>NUCLEOTIDE SEQUENCE [LARGE SCALE GENOMIC DNA]</scope>
    <source>
        <strain evidence="1 2">SA 807</strain>
    </source>
</reference>
<accession>A0ACD0NNS7</accession>
<sequence>MQENGLEVIWILKERRPANDPSRSWILMFHHETRSAKVTRTDSENPRERSSSGTIHGTDRLAKGPKDRYKDEDSSSRLQSCLINNYFPQQSKGLLIAFISNQHPLPRQTLQGTKMRPTIRFHTLLVFVLSTSSLVFSSPSSLANGEPCLRDSDCVSNFCSIDTKQCSGRMELGSDCTRSRQCKSDYCSPSPDSKCLNKKGRGIEGDFCLSNYECMPQLFCCDKGEQGEGKECKVKVELGGQCSTSTSCKSGICSSSSQRCVPGDGKGLRGDYCTIANQCSSGMSCNMNACREKQELGGDCKVRKDCSSGFCYKDKCVPIKGMGQVGDYCNATSQCSYSSSSVEAYCSSKSNKCMVKGDLGQDCESSTSCKSGVCSVVTSKCVGTKYTAQDGSYCTSTMQCLQTSFCEANVCKKRMAGM</sequence>
<dbReference type="EMBL" id="KZ820423">
    <property type="protein sequence ID" value="PWN47471.1"/>
    <property type="molecule type" value="Genomic_DNA"/>
</dbReference>
<evidence type="ECO:0000313" key="1">
    <source>
        <dbReference type="EMBL" id="PWN47471.1"/>
    </source>
</evidence>
<dbReference type="Proteomes" id="UP000245626">
    <property type="component" value="Unassembled WGS sequence"/>
</dbReference>
<protein>
    <submittedName>
        <fullName evidence="1">Uncharacterized protein</fullName>
    </submittedName>
</protein>
<proteinExistence type="predicted"/>
<gene>
    <name evidence="1" type="ORF">IE53DRAFT_364650</name>
</gene>
<keyword evidence="2" id="KW-1185">Reference proteome</keyword>
<evidence type="ECO:0000313" key="2">
    <source>
        <dbReference type="Proteomes" id="UP000245626"/>
    </source>
</evidence>
<name>A0ACD0NNS7_9BASI</name>